<dbReference type="EMBL" id="BQXS01011612">
    <property type="protein sequence ID" value="GKT14670.1"/>
    <property type="molecule type" value="Genomic_DNA"/>
</dbReference>
<keyword evidence="2" id="KW-1185">Reference proteome</keyword>
<gene>
    <name evidence="1" type="ORF">ADUPG1_010533</name>
</gene>
<evidence type="ECO:0000313" key="1">
    <source>
        <dbReference type="EMBL" id="GKT14670.1"/>
    </source>
</evidence>
<sequence length="263" mass="31464">MLSFQYSSPKTFVSLSREDDDLERLLSEAEIDKELEESHLRSRIRNADRDVHTRRIRSEMQKLMGKLSIQEKEFARKLRYAEEMQCVPDNMIQMIKRIDSIPVEVEASTHMKDRALHRKTLLDESQSEFIKHNYYHLNCILRRISHYREILSKYEKEKSKRIGLRDLLSSEEPIAEKPRKIEFDEIIQGKECLERFEELQDLKLRHIDKSRKYSELMSQIISKYRKIDSSSTILSSIEEYTELFGKYMGEKVNEIIQNIIQQK</sequence>
<dbReference type="Proteomes" id="UP001057375">
    <property type="component" value="Unassembled WGS sequence"/>
</dbReference>
<proteinExistence type="predicted"/>
<protein>
    <submittedName>
        <fullName evidence="1">Uncharacterized protein</fullName>
    </submittedName>
</protein>
<evidence type="ECO:0000313" key="2">
    <source>
        <dbReference type="Proteomes" id="UP001057375"/>
    </source>
</evidence>
<comment type="caution">
    <text evidence="1">The sequence shown here is derived from an EMBL/GenBank/DDBJ whole genome shotgun (WGS) entry which is preliminary data.</text>
</comment>
<organism evidence="1 2">
    <name type="scientific">Aduncisulcus paluster</name>
    <dbReference type="NCBI Taxonomy" id="2918883"/>
    <lineage>
        <taxon>Eukaryota</taxon>
        <taxon>Metamonada</taxon>
        <taxon>Carpediemonas-like organisms</taxon>
        <taxon>Aduncisulcus</taxon>
    </lineage>
</organism>
<reference evidence="1" key="1">
    <citation type="submission" date="2022-03" db="EMBL/GenBank/DDBJ databases">
        <title>Draft genome sequence of Aduncisulcus paluster, a free-living microaerophilic Fornicata.</title>
        <authorList>
            <person name="Yuyama I."/>
            <person name="Kume K."/>
            <person name="Tamura T."/>
            <person name="Inagaki Y."/>
            <person name="Hashimoto T."/>
        </authorList>
    </citation>
    <scope>NUCLEOTIDE SEQUENCE</scope>
    <source>
        <strain evidence="1">NY0171</strain>
    </source>
</reference>
<name>A0ABQ5JUP9_9EUKA</name>
<accession>A0ABQ5JUP9</accession>